<accession>A0AAW9DJM9</accession>
<protein>
    <submittedName>
        <fullName evidence="2">Uncharacterized protein</fullName>
    </submittedName>
</protein>
<dbReference type="EMBL" id="JAWWZK010000446">
    <property type="protein sequence ID" value="MDX5039208.1"/>
    <property type="molecule type" value="Genomic_DNA"/>
</dbReference>
<name>A0AAW9DJM9_STRSU</name>
<organism evidence="2 3">
    <name type="scientific">Streptococcus suis</name>
    <dbReference type="NCBI Taxonomy" id="1307"/>
    <lineage>
        <taxon>Bacteria</taxon>
        <taxon>Bacillati</taxon>
        <taxon>Bacillota</taxon>
        <taxon>Bacilli</taxon>
        <taxon>Lactobacillales</taxon>
        <taxon>Streptococcaceae</taxon>
        <taxon>Streptococcus</taxon>
    </lineage>
</organism>
<evidence type="ECO:0000313" key="2">
    <source>
        <dbReference type="EMBL" id="MDX5039208.1"/>
    </source>
</evidence>
<feature type="compositionally biased region" description="Polar residues" evidence="1">
    <location>
        <begin position="1"/>
        <end position="22"/>
    </location>
</feature>
<proteinExistence type="predicted"/>
<comment type="caution">
    <text evidence="2">The sequence shown here is derived from an EMBL/GenBank/DDBJ whole genome shotgun (WGS) entry which is preliminary data.</text>
</comment>
<feature type="region of interest" description="Disordered" evidence="1">
    <location>
        <begin position="1"/>
        <end position="24"/>
    </location>
</feature>
<feature type="non-terminal residue" evidence="2">
    <location>
        <position position="1"/>
    </location>
</feature>
<evidence type="ECO:0000256" key="1">
    <source>
        <dbReference type="SAM" id="MobiDB-lite"/>
    </source>
</evidence>
<sequence>NKTSTPLGYENGNTANDSSSTTTHDKKIKYKFFVPKKPIIIKQRNKDLAEYVELLDDNNEKVSRQSSEYSRLKISCDHQNIVITNNTINFLSENGTYNIDVEYYGQIKHFQIF</sequence>
<dbReference type="Proteomes" id="UP001270004">
    <property type="component" value="Unassembled WGS sequence"/>
</dbReference>
<feature type="non-terminal residue" evidence="2">
    <location>
        <position position="113"/>
    </location>
</feature>
<gene>
    <name evidence="2" type="ORF">SHY70_13200</name>
</gene>
<evidence type="ECO:0000313" key="3">
    <source>
        <dbReference type="Proteomes" id="UP001270004"/>
    </source>
</evidence>
<reference evidence="2" key="1">
    <citation type="submission" date="2023-11" db="EMBL/GenBank/DDBJ databases">
        <title>Antimicrobial resistance in invasive Streptococcus suis isolated in Spain and the associated genetic mechanisms.</title>
        <authorList>
            <person name="Uruen C."/>
            <person name="Arenas J.A."/>
        </authorList>
    </citation>
    <scope>NUCLEOTIDE SEQUENCE</scope>
    <source>
        <strain evidence="2">Ss_70</strain>
    </source>
</reference>
<dbReference type="AlphaFoldDB" id="A0AAW9DJM9"/>